<dbReference type="EMBL" id="LZYO01000815">
    <property type="protein sequence ID" value="ODH12719.1"/>
    <property type="molecule type" value="Genomic_DNA"/>
</dbReference>
<evidence type="ECO:0000313" key="3">
    <source>
        <dbReference type="Proteomes" id="UP000242814"/>
    </source>
</evidence>
<dbReference type="Proteomes" id="UP000242814">
    <property type="component" value="Unassembled WGS sequence"/>
</dbReference>
<evidence type="ECO:0000256" key="1">
    <source>
        <dbReference type="SAM" id="MobiDB-lite"/>
    </source>
</evidence>
<feature type="compositionally biased region" description="Pro residues" evidence="1">
    <location>
        <begin position="52"/>
        <end position="64"/>
    </location>
</feature>
<gene>
    <name evidence="2" type="ORF">ACO22_07984</name>
</gene>
<comment type="caution">
    <text evidence="2">The sequence shown here is derived from an EMBL/GenBank/DDBJ whole genome shotgun (WGS) entry which is preliminary data.</text>
</comment>
<feature type="region of interest" description="Disordered" evidence="1">
    <location>
        <begin position="25"/>
        <end position="75"/>
    </location>
</feature>
<accession>A0A1D2J346</accession>
<dbReference type="VEuPathDB" id="FungiDB:PADG_12451"/>
<feature type="region of interest" description="Disordered" evidence="1">
    <location>
        <begin position="154"/>
        <end position="198"/>
    </location>
</feature>
<reference evidence="2 3" key="1">
    <citation type="submission" date="2016-06" db="EMBL/GenBank/DDBJ databases">
        <authorList>
            <person name="Kjaerup R.B."/>
            <person name="Dalgaard T.S."/>
            <person name="Juul-Madsen H.R."/>
        </authorList>
    </citation>
    <scope>NUCLEOTIDE SEQUENCE [LARGE SCALE GENOMIC DNA]</scope>
    <source>
        <strain evidence="2 3">Pb300</strain>
    </source>
</reference>
<organism evidence="2 3">
    <name type="scientific">Paracoccidioides brasiliensis</name>
    <dbReference type="NCBI Taxonomy" id="121759"/>
    <lineage>
        <taxon>Eukaryota</taxon>
        <taxon>Fungi</taxon>
        <taxon>Dikarya</taxon>
        <taxon>Ascomycota</taxon>
        <taxon>Pezizomycotina</taxon>
        <taxon>Eurotiomycetes</taxon>
        <taxon>Eurotiomycetidae</taxon>
        <taxon>Onygenales</taxon>
        <taxon>Ajellomycetaceae</taxon>
        <taxon>Paracoccidioides</taxon>
    </lineage>
</organism>
<name>A0A1D2J346_PARBR</name>
<sequence length="198" mass="22029">MRLVWIANHPHQRSRRTRQCCIDGVGQRRSAPGHHLQANMGSRPVNISQPTYPLPPTPSFPPGHAPGSRIDKPLNLGTRSTRVACMRTAELHSTINIRCTTCIEAYHFVIHTPMSAVWQSHRGFIHESEVKENAKCSSSSGPIIHAGFSKGRSKVGVRSSKLGLSSNQHRPEGFPRTVNQHSYQPKPFPNPQEVQPSR</sequence>
<dbReference type="AlphaFoldDB" id="A0A1D2J346"/>
<proteinExistence type="predicted"/>
<evidence type="ECO:0000313" key="2">
    <source>
        <dbReference type="EMBL" id="ODH12719.1"/>
    </source>
</evidence>
<protein>
    <submittedName>
        <fullName evidence="2">Uncharacterized protein</fullName>
    </submittedName>
</protein>